<dbReference type="GO" id="GO:0046872">
    <property type="term" value="F:metal ion binding"/>
    <property type="evidence" value="ECO:0007669"/>
    <property type="project" value="UniProtKB-KW"/>
</dbReference>
<dbReference type="PROSITE" id="PS51471">
    <property type="entry name" value="FE2OG_OXY"/>
    <property type="match status" value="1"/>
</dbReference>
<dbReference type="EMBL" id="JASNWA010000010">
    <property type="protein sequence ID" value="KAK3168396.1"/>
    <property type="molecule type" value="Genomic_DNA"/>
</dbReference>
<evidence type="ECO:0000259" key="4">
    <source>
        <dbReference type="PROSITE" id="PS51471"/>
    </source>
</evidence>
<keyword evidence="6" id="KW-1185">Reference proteome</keyword>
<dbReference type="GO" id="GO:0016491">
    <property type="term" value="F:oxidoreductase activity"/>
    <property type="evidence" value="ECO:0007669"/>
    <property type="project" value="UniProtKB-KW"/>
</dbReference>
<keyword evidence="2" id="KW-0560">Oxidoreductase</keyword>
<name>A0AAD9YZY5_9LECA</name>
<feature type="domain" description="Fe2OG dioxygenase" evidence="4">
    <location>
        <begin position="174"/>
        <end position="280"/>
    </location>
</feature>
<dbReference type="InterPro" id="IPR026992">
    <property type="entry name" value="DIOX_N"/>
</dbReference>
<evidence type="ECO:0000256" key="3">
    <source>
        <dbReference type="SAM" id="MobiDB-lite"/>
    </source>
</evidence>
<evidence type="ECO:0000256" key="2">
    <source>
        <dbReference type="RuleBase" id="RU003682"/>
    </source>
</evidence>
<dbReference type="Pfam" id="PF14226">
    <property type="entry name" value="DIOX_N"/>
    <property type="match status" value="1"/>
</dbReference>
<dbReference type="InterPro" id="IPR050231">
    <property type="entry name" value="Iron_ascorbate_oxido_reductase"/>
</dbReference>
<dbReference type="AlphaFoldDB" id="A0AAD9YZY5"/>
<dbReference type="InterPro" id="IPR005123">
    <property type="entry name" value="Oxoglu/Fe-dep_dioxygenase_dom"/>
</dbReference>
<reference evidence="5" key="1">
    <citation type="submission" date="2022-11" db="EMBL/GenBank/DDBJ databases">
        <title>Chromosomal genome sequence assembly and mating type (MAT) locus characterization of the leprose asexual lichenized fungus Lepraria neglecta (Nyl.) Erichsen.</title>
        <authorList>
            <person name="Allen J.L."/>
            <person name="Pfeffer B."/>
        </authorList>
    </citation>
    <scope>NUCLEOTIDE SEQUENCE</scope>
    <source>
        <strain evidence="5">Allen 5258</strain>
    </source>
</reference>
<proteinExistence type="inferred from homology"/>
<gene>
    <name evidence="5" type="ORF">OEA41_004843</name>
</gene>
<dbReference type="Proteomes" id="UP001276659">
    <property type="component" value="Unassembled WGS sequence"/>
</dbReference>
<dbReference type="Pfam" id="PF03171">
    <property type="entry name" value="2OG-FeII_Oxy"/>
    <property type="match status" value="1"/>
</dbReference>
<dbReference type="Gene3D" id="2.60.120.330">
    <property type="entry name" value="B-lactam Antibiotic, Isopenicillin N Synthase, Chain"/>
    <property type="match status" value="1"/>
</dbReference>
<comment type="caution">
    <text evidence="5">The sequence shown here is derived from an EMBL/GenBank/DDBJ whole genome shotgun (WGS) entry which is preliminary data.</text>
</comment>
<feature type="compositionally biased region" description="Basic and acidic residues" evidence="3">
    <location>
        <begin position="360"/>
        <end position="376"/>
    </location>
</feature>
<dbReference type="GO" id="GO:0044283">
    <property type="term" value="P:small molecule biosynthetic process"/>
    <property type="evidence" value="ECO:0007669"/>
    <property type="project" value="UniProtKB-ARBA"/>
</dbReference>
<dbReference type="SUPFAM" id="SSF51197">
    <property type="entry name" value="Clavaminate synthase-like"/>
    <property type="match status" value="1"/>
</dbReference>
<evidence type="ECO:0000256" key="1">
    <source>
        <dbReference type="ARBA" id="ARBA00008056"/>
    </source>
</evidence>
<dbReference type="PANTHER" id="PTHR47990">
    <property type="entry name" value="2-OXOGLUTARATE (2OG) AND FE(II)-DEPENDENT OXYGENASE SUPERFAMILY PROTEIN-RELATED"/>
    <property type="match status" value="1"/>
</dbReference>
<keyword evidence="2" id="KW-0479">Metal-binding</keyword>
<dbReference type="InterPro" id="IPR044861">
    <property type="entry name" value="IPNS-like_FE2OG_OXY"/>
</dbReference>
<accession>A0AAD9YZY5</accession>
<evidence type="ECO:0000313" key="5">
    <source>
        <dbReference type="EMBL" id="KAK3168396.1"/>
    </source>
</evidence>
<feature type="region of interest" description="Disordered" evidence="3">
    <location>
        <begin position="360"/>
        <end position="393"/>
    </location>
</feature>
<protein>
    <recommendedName>
        <fullName evidence="4">Fe2OG dioxygenase domain-containing protein</fullName>
    </recommendedName>
</protein>
<dbReference type="InterPro" id="IPR027443">
    <property type="entry name" value="IPNS-like_sf"/>
</dbReference>
<comment type="similarity">
    <text evidence="1 2">Belongs to the iron/ascorbate-dependent oxidoreductase family.</text>
</comment>
<evidence type="ECO:0000313" key="6">
    <source>
        <dbReference type="Proteomes" id="UP001276659"/>
    </source>
</evidence>
<keyword evidence="2" id="KW-0408">Iron</keyword>
<organism evidence="5 6">
    <name type="scientific">Lepraria neglecta</name>
    <dbReference type="NCBI Taxonomy" id="209136"/>
    <lineage>
        <taxon>Eukaryota</taxon>
        <taxon>Fungi</taxon>
        <taxon>Dikarya</taxon>
        <taxon>Ascomycota</taxon>
        <taxon>Pezizomycotina</taxon>
        <taxon>Lecanoromycetes</taxon>
        <taxon>OSLEUM clade</taxon>
        <taxon>Lecanoromycetidae</taxon>
        <taxon>Lecanorales</taxon>
        <taxon>Lecanorineae</taxon>
        <taxon>Stereocaulaceae</taxon>
        <taxon>Lepraria</taxon>
    </lineage>
</organism>
<sequence length="393" mass="43716">MSFSSIPVLDLSLARSQDTKSAFLESLRNALLDVGFLYIKNTGIDDALIHDVIEQGKAFFDLPEEKKLEIQMKNVPSFLGYNKLGNEITALQTDWREQIDISTPHPLPTSTSPLYHNLLSPNQWPDPASLPFFRPTYETYITQMSALSIEFTSLISEALHLPSTAFDRFFDKSQQHKLKIVKYPDTASLPSANKSQGVGPHKDSMLTSYLLQVPPHTGLQAQTLNGSWVDCPPLPSTLVVAIGQGLEALTHGVCKSTTHRVLSPKAGLGPRFSVPFFQGVSYDATFESVDVPEDILAMRDQRLEERGGKRVDDVEFTFTKGRWGHLGEATLVNRVKSHQDVGERWYPDILKRIKDEQAAARKTAEEGEKPVARDEGQEQGISKGDGVYAIRAH</sequence>